<proteinExistence type="predicted"/>
<dbReference type="SUPFAM" id="SSF81606">
    <property type="entry name" value="PP2C-like"/>
    <property type="match status" value="1"/>
</dbReference>
<dbReference type="InterPro" id="IPR001932">
    <property type="entry name" value="PPM-type_phosphatase-like_dom"/>
</dbReference>
<accession>A0A9Q3VXY2</accession>
<dbReference type="PANTHER" id="PTHR43156">
    <property type="entry name" value="STAGE II SPORULATION PROTEIN E-RELATED"/>
    <property type="match status" value="1"/>
</dbReference>
<dbReference type="InterPro" id="IPR052016">
    <property type="entry name" value="Bact_Sigma-Reg"/>
</dbReference>
<evidence type="ECO:0000256" key="2">
    <source>
        <dbReference type="SAM" id="Phobius"/>
    </source>
</evidence>
<keyword evidence="2" id="KW-0472">Membrane</keyword>
<keyword evidence="2" id="KW-1133">Transmembrane helix</keyword>
<comment type="caution">
    <text evidence="4">The sequence shown here is derived from an EMBL/GenBank/DDBJ whole genome shotgun (WGS) entry which is preliminary data.</text>
</comment>
<dbReference type="AlphaFoldDB" id="A0A9Q3VXY2"/>
<evidence type="ECO:0000313" key="5">
    <source>
        <dbReference type="Proteomes" id="UP001108029"/>
    </source>
</evidence>
<feature type="transmembrane region" description="Helical" evidence="2">
    <location>
        <begin position="20"/>
        <end position="39"/>
    </location>
</feature>
<gene>
    <name evidence="4" type="ORF">LJ657_38390</name>
</gene>
<protein>
    <submittedName>
        <fullName evidence="4">Serine/threonine-protein phosphatase</fullName>
    </submittedName>
</protein>
<dbReference type="Proteomes" id="UP001108029">
    <property type="component" value="Unassembled WGS sequence"/>
</dbReference>
<dbReference type="RefSeq" id="WP_232654084.1">
    <property type="nucleotide sequence ID" value="NZ_JAJSBI010000028.1"/>
</dbReference>
<dbReference type="EMBL" id="JAJSBI010000028">
    <property type="protein sequence ID" value="MCD9879366.1"/>
    <property type="molecule type" value="Genomic_DNA"/>
</dbReference>
<dbReference type="SMART" id="SM00331">
    <property type="entry name" value="PP2C_SIG"/>
    <property type="match status" value="1"/>
</dbReference>
<evidence type="ECO:0000256" key="1">
    <source>
        <dbReference type="ARBA" id="ARBA00022801"/>
    </source>
</evidence>
<dbReference type="Pfam" id="PF07228">
    <property type="entry name" value="SpoIIE"/>
    <property type="match status" value="1"/>
</dbReference>
<sequence length="359" mass="37605">MIRIKAGVPCGAGRPPLRRVLALGLPTVWGAVAITYKLACPLAQQNGLGARIGTSAVFFAVGTGLILHVRHVLLRELKELRQVAGAAQSVLLRPLPPRIDGLNIAAAQLSADRAAAIGGDLYEVIATEHGVRVVMGDVRGHGLAAIGTVAAVLGSFREAVHDEAELGSVLRRLERALARHLRDRARAEHPSAGPEPDHPVAEEFVTVLLLEIQSDGEVSVLNCGHPWPYLLGPARAELLTLAEPLPPLGPFPLPAELPALPCGRLLPGEALFLHTDGVEDARDGRGRFFSLPAALAEAVGAGPVSPQSVLRAVFAGLLRHAGGRPADDVALLVLRNDRRHVVHPPGGASGAPAWSGRAP</sequence>
<evidence type="ECO:0000259" key="3">
    <source>
        <dbReference type="SMART" id="SM00331"/>
    </source>
</evidence>
<dbReference type="Gene3D" id="3.60.40.10">
    <property type="entry name" value="PPM-type phosphatase domain"/>
    <property type="match status" value="1"/>
</dbReference>
<keyword evidence="2" id="KW-0812">Transmembrane</keyword>
<feature type="domain" description="PPM-type phosphatase" evidence="3">
    <location>
        <begin position="99"/>
        <end position="336"/>
    </location>
</feature>
<dbReference type="GO" id="GO:0016791">
    <property type="term" value="F:phosphatase activity"/>
    <property type="evidence" value="ECO:0007669"/>
    <property type="project" value="TreeGrafter"/>
</dbReference>
<dbReference type="InterPro" id="IPR036457">
    <property type="entry name" value="PPM-type-like_dom_sf"/>
</dbReference>
<organism evidence="4 5">
    <name type="scientific">Streptomyces guryensis</name>
    <dbReference type="NCBI Taxonomy" id="2886947"/>
    <lineage>
        <taxon>Bacteria</taxon>
        <taxon>Bacillati</taxon>
        <taxon>Actinomycetota</taxon>
        <taxon>Actinomycetes</taxon>
        <taxon>Kitasatosporales</taxon>
        <taxon>Streptomycetaceae</taxon>
        <taxon>Streptomyces</taxon>
    </lineage>
</organism>
<dbReference type="PANTHER" id="PTHR43156:SF2">
    <property type="entry name" value="STAGE II SPORULATION PROTEIN E"/>
    <property type="match status" value="1"/>
</dbReference>
<reference evidence="4" key="1">
    <citation type="submission" date="2021-12" db="EMBL/GenBank/DDBJ databases">
        <authorList>
            <person name="Lee J.-H."/>
            <person name="Kim S.-B."/>
        </authorList>
    </citation>
    <scope>NUCLEOTIDE SEQUENCE</scope>
    <source>
        <strain evidence="4">NR30</strain>
    </source>
</reference>
<evidence type="ECO:0000313" key="4">
    <source>
        <dbReference type="EMBL" id="MCD9879366.1"/>
    </source>
</evidence>
<keyword evidence="1" id="KW-0378">Hydrolase</keyword>
<name>A0A9Q3VXY2_9ACTN</name>
<feature type="transmembrane region" description="Helical" evidence="2">
    <location>
        <begin position="51"/>
        <end position="73"/>
    </location>
</feature>
<keyword evidence="5" id="KW-1185">Reference proteome</keyword>